<gene>
    <name evidence="2" type="ORF">PIB30_098621</name>
</gene>
<sequence>PVPQGLGATLVSFGCLMVRVRHRAFPMPRHEPAALVRQKPYISRAGHLNSSFHTLHTNPYPLPCSPSPTLVLWINLSVIRLQPNAVAHERQDGVWFQSDSSVVFQHTDISTMAELQAVFLYHLGDGFTKIRKVRIAEPPAPETKAAMGHSESEEDDFEYATSTASSFEAQEGGASGAETRSASCPRHVLPAPPPIPRVKDVPCYFQQLDLDEGASSDPLNAGMGNDYNTDGGAEIRVGHRMRNREAVQTAVKNYRIWQNAEY</sequence>
<reference evidence="2 3" key="1">
    <citation type="journal article" date="2023" name="Plants (Basel)">
        <title>Bridging the Gap: Combining Genomics and Transcriptomics Approaches to Understand Stylosanthes scabra, an Orphan Legume from the Brazilian Caatinga.</title>
        <authorList>
            <person name="Ferreira-Neto J.R.C."/>
            <person name="da Silva M.D."/>
            <person name="Binneck E."/>
            <person name="de Melo N.F."/>
            <person name="da Silva R.H."/>
            <person name="de Melo A.L.T.M."/>
            <person name="Pandolfi V."/>
            <person name="Bustamante F.O."/>
            <person name="Brasileiro-Vidal A.C."/>
            <person name="Benko-Iseppon A.M."/>
        </authorList>
    </citation>
    <scope>NUCLEOTIDE SEQUENCE [LARGE SCALE GENOMIC DNA]</scope>
    <source>
        <tissue evidence="2">Leaves</tissue>
    </source>
</reference>
<evidence type="ECO:0000313" key="3">
    <source>
        <dbReference type="Proteomes" id="UP001341840"/>
    </source>
</evidence>
<evidence type="ECO:0000256" key="1">
    <source>
        <dbReference type="SAM" id="MobiDB-lite"/>
    </source>
</evidence>
<name>A0ABU6TW95_9FABA</name>
<comment type="caution">
    <text evidence="2">The sequence shown here is derived from an EMBL/GenBank/DDBJ whole genome shotgun (WGS) entry which is preliminary data.</text>
</comment>
<keyword evidence="3" id="KW-1185">Reference proteome</keyword>
<accession>A0ABU6TW95</accession>
<feature type="region of interest" description="Disordered" evidence="1">
    <location>
        <begin position="140"/>
        <end position="184"/>
    </location>
</feature>
<feature type="non-terminal residue" evidence="2">
    <location>
        <position position="1"/>
    </location>
</feature>
<organism evidence="2 3">
    <name type="scientific">Stylosanthes scabra</name>
    <dbReference type="NCBI Taxonomy" id="79078"/>
    <lineage>
        <taxon>Eukaryota</taxon>
        <taxon>Viridiplantae</taxon>
        <taxon>Streptophyta</taxon>
        <taxon>Embryophyta</taxon>
        <taxon>Tracheophyta</taxon>
        <taxon>Spermatophyta</taxon>
        <taxon>Magnoliopsida</taxon>
        <taxon>eudicotyledons</taxon>
        <taxon>Gunneridae</taxon>
        <taxon>Pentapetalae</taxon>
        <taxon>rosids</taxon>
        <taxon>fabids</taxon>
        <taxon>Fabales</taxon>
        <taxon>Fabaceae</taxon>
        <taxon>Papilionoideae</taxon>
        <taxon>50 kb inversion clade</taxon>
        <taxon>dalbergioids sensu lato</taxon>
        <taxon>Dalbergieae</taxon>
        <taxon>Pterocarpus clade</taxon>
        <taxon>Stylosanthes</taxon>
    </lineage>
</organism>
<protein>
    <submittedName>
        <fullName evidence="2">Uncharacterized protein</fullName>
    </submittedName>
</protein>
<dbReference type="Proteomes" id="UP001341840">
    <property type="component" value="Unassembled WGS sequence"/>
</dbReference>
<feature type="non-terminal residue" evidence="2">
    <location>
        <position position="262"/>
    </location>
</feature>
<dbReference type="EMBL" id="JASCZI010093165">
    <property type="protein sequence ID" value="MED6153129.1"/>
    <property type="molecule type" value="Genomic_DNA"/>
</dbReference>
<evidence type="ECO:0000313" key="2">
    <source>
        <dbReference type="EMBL" id="MED6153129.1"/>
    </source>
</evidence>
<proteinExistence type="predicted"/>